<evidence type="ECO:0000313" key="3">
    <source>
        <dbReference type="EMBL" id="ACL75359.1"/>
    </source>
</evidence>
<accession>B8I999</accession>
<dbReference type="AlphaFoldDB" id="B8I999"/>
<keyword evidence="4" id="KW-1185">Reference proteome</keyword>
<dbReference type="InterPro" id="IPR012878">
    <property type="entry name" value="Beta-AFase-like_GH127_cat"/>
</dbReference>
<dbReference type="InterPro" id="IPR008928">
    <property type="entry name" value="6-hairpin_glycosidase_sf"/>
</dbReference>
<feature type="domain" description="Non-reducing end beta-L-arabinofuranosidase-like GH127 catalytic" evidence="1">
    <location>
        <begin position="10"/>
        <end position="398"/>
    </location>
</feature>
<dbReference type="PANTHER" id="PTHR31151">
    <property type="entry name" value="PROLINE-TRNA LIGASE (DUF1680)"/>
    <property type="match status" value="1"/>
</dbReference>
<dbReference type="InterPro" id="IPR049046">
    <property type="entry name" value="Beta-AFase-like_GH127_middle"/>
</dbReference>
<sequence>MFENFNLDKIKLSDKYFSVRRETAKKYVNDFDINRLMHTFRKNAGIESLAEPLGGWESEECNLRGHFVGHFLSACSKFAFSDNDDCLKTKADNIVKIMAECASENGYLSAFGEEMLDILETEEDRGVWAPYYTLHKILQGLVDCYLFLNNKTALSLAVNLAHYIRRRFERLSYWKTDGILRCTRVNPVNEFGGIGDVLYSLYEITGDRKIFDLADIFNRDYFIGNLAADRDVLEDLHANTHLPMVISAIHRFNLTGEYKYKHAAQNFYKYLLGRTFVNGNSSSKATSFKKGEVSEKSEHWGAHNHLENSLTGGESESCCAHNTEKIVQQLFAWTEDERFLEHLEILKYNAVLNSTSTVTGLSQYQQPMGTGVKKNFSGLFDTFWCCTGTGIEAMSEIQKNIWFKDKDTLLLNMFIASTVQWDEKNVKIVQNTAYPDNTVSVLTVSTSNPVSFTLMLRKSQVKSVKINGKSFNFIADNGYIYIKRIFNNNDTIEIEIDSSLHLIQLKGSENKAAVMYDRILLAQLGQKPYLDAIDCDNVNQRLIKAGSPLLSFKICDNEDGCTEFIPLFRVEDEIYSVYHSFSPLFPSRFQSTEDLLP</sequence>
<dbReference type="eggNOG" id="COG3533">
    <property type="taxonomic scope" value="Bacteria"/>
</dbReference>
<dbReference type="STRING" id="394503.Ccel_0997"/>
<organism evidence="3 4">
    <name type="scientific">Ruminiclostridium cellulolyticum (strain ATCC 35319 / DSM 5812 / JCM 6584 / H10)</name>
    <name type="common">Clostridium cellulolyticum</name>
    <dbReference type="NCBI Taxonomy" id="394503"/>
    <lineage>
        <taxon>Bacteria</taxon>
        <taxon>Bacillati</taxon>
        <taxon>Bacillota</taxon>
        <taxon>Clostridia</taxon>
        <taxon>Eubacteriales</taxon>
        <taxon>Oscillospiraceae</taxon>
        <taxon>Ruminiclostridium</taxon>
    </lineage>
</organism>
<dbReference type="OrthoDB" id="9757939at2"/>
<dbReference type="Proteomes" id="UP000001349">
    <property type="component" value="Chromosome"/>
</dbReference>
<dbReference type="PANTHER" id="PTHR31151:SF0">
    <property type="entry name" value="PROLINE-TRNA LIGASE (DUF1680)"/>
    <property type="match status" value="1"/>
</dbReference>
<feature type="domain" description="Non-reducing end beta-L-arabinofuranosidase-like GH127 middle" evidence="2">
    <location>
        <begin position="409"/>
        <end position="497"/>
    </location>
</feature>
<name>B8I999_RUMCH</name>
<evidence type="ECO:0000259" key="2">
    <source>
        <dbReference type="Pfam" id="PF20736"/>
    </source>
</evidence>
<dbReference type="Pfam" id="PF20736">
    <property type="entry name" value="Glyco_hydro127M"/>
    <property type="match status" value="1"/>
</dbReference>
<reference evidence="3 4" key="1">
    <citation type="submission" date="2009-01" db="EMBL/GenBank/DDBJ databases">
        <title>Complete sequence of Clostridium cellulolyticum H10.</title>
        <authorList>
            <consortium name="US DOE Joint Genome Institute"/>
            <person name="Lucas S."/>
            <person name="Copeland A."/>
            <person name="Lapidus A."/>
            <person name="Glavina del Rio T."/>
            <person name="Dalin E."/>
            <person name="Tice H."/>
            <person name="Bruce D."/>
            <person name="Goodwin L."/>
            <person name="Pitluck S."/>
            <person name="Chertkov O."/>
            <person name="Saunders E."/>
            <person name="Brettin T."/>
            <person name="Detter J.C."/>
            <person name="Han C."/>
            <person name="Larimer F."/>
            <person name="Land M."/>
            <person name="Hauser L."/>
            <person name="Kyrpides N."/>
            <person name="Ivanova N."/>
            <person name="Zhou J."/>
            <person name="Richardson P."/>
        </authorList>
    </citation>
    <scope>NUCLEOTIDE SEQUENCE [LARGE SCALE GENOMIC DNA]</scope>
    <source>
        <strain evidence="4">ATCC 35319 / DSM 5812 / JCM 6584 / H10</strain>
    </source>
</reference>
<dbReference type="Pfam" id="PF07944">
    <property type="entry name" value="Beta-AFase-like_GH127_cat"/>
    <property type="match status" value="1"/>
</dbReference>
<evidence type="ECO:0000259" key="1">
    <source>
        <dbReference type="Pfam" id="PF07944"/>
    </source>
</evidence>
<proteinExistence type="predicted"/>
<protein>
    <submittedName>
        <fullName evidence="3">Uncharacterized protein</fullName>
    </submittedName>
</protein>
<dbReference type="HOGENOM" id="CLU_008033_2_0_9"/>
<dbReference type="GO" id="GO:0005975">
    <property type="term" value="P:carbohydrate metabolic process"/>
    <property type="evidence" value="ECO:0007669"/>
    <property type="project" value="InterPro"/>
</dbReference>
<dbReference type="SUPFAM" id="SSF48208">
    <property type="entry name" value="Six-hairpin glycosidases"/>
    <property type="match status" value="1"/>
</dbReference>
<dbReference type="EMBL" id="CP001348">
    <property type="protein sequence ID" value="ACL75359.1"/>
    <property type="molecule type" value="Genomic_DNA"/>
</dbReference>
<evidence type="ECO:0000313" key="4">
    <source>
        <dbReference type="Proteomes" id="UP000001349"/>
    </source>
</evidence>
<gene>
    <name evidence="3" type="ordered locus">Ccel_0997</name>
</gene>
<dbReference type="KEGG" id="cce:Ccel_0997"/>
<dbReference type="RefSeq" id="WP_015924516.1">
    <property type="nucleotide sequence ID" value="NC_011898.1"/>
</dbReference>